<accession>A0A939JZ23</accession>
<dbReference type="InterPro" id="IPR051396">
    <property type="entry name" value="Bact_Antivir_Def_Nuclease"/>
</dbReference>
<dbReference type="PANTHER" id="PTHR43581">
    <property type="entry name" value="ATP/GTP PHOSPHATASE"/>
    <property type="match status" value="1"/>
</dbReference>
<dbReference type="GO" id="GO:0016887">
    <property type="term" value="F:ATP hydrolysis activity"/>
    <property type="evidence" value="ECO:0007669"/>
    <property type="project" value="InterPro"/>
</dbReference>
<dbReference type="PANTHER" id="PTHR43581:SF4">
    <property type="entry name" value="ATP_GTP PHOSPHATASE"/>
    <property type="match status" value="1"/>
</dbReference>
<dbReference type="EMBL" id="JAFMYU010000005">
    <property type="protein sequence ID" value="MBO0930968.1"/>
    <property type="molecule type" value="Genomic_DNA"/>
</dbReference>
<comment type="caution">
    <text evidence="2">The sequence shown here is derived from an EMBL/GenBank/DDBJ whole genome shotgun (WGS) entry which is preliminary data.</text>
</comment>
<dbReference type="InterPro" id="IPR027417">
    <property type="entry name" value="P-loop_NTPase"/>
</dbReference>
<dbReference type="AlphaFoldDB" id="A0A939JZ23"/>
<proteinExistence type="predicted"/>
<dbReference type="Proteomes" id="UP000664795">
    <property type="component" value="Unassembled WGS sequence"/>
</dbReference>
<dbReference type="GO" id="GO:0005524">
    <property type="term" value="F:ATP binding"/>
    <property type="evidence" value="ECO:0007669"/>
    <property type="project" value="InterPro"/>
</dbReference>
<dbReference type="Pfam" id="PF13304">
    <property type="entry name" value="AAA_21"/>
    <property type="match status" value="1"/>
</dbReference>
<feature type="domain" description="ATPase AAA-type core" evidence="1">
    <location>
        <begin position="29"/>
        <end position="311"/>
    </location>
</feature>
<dbReference type="Gene3D" id="3.40.50.300">
    <property type="entry name" value="P-loop containing nucleotide triphosphate hydrolases"/>
    <property type="match status" value="1"/>
</dbReference>
<keyword evidence="3" id="KW-1185">Reference proteome</keyword>
<evidence type="ECO:0000259" key="1">
    <source>
        <dbReference type="Pfam" id="PF13304"/>
    </source>
</evidence>
<reference evidence="2 3" key="1">
    <citation type="submission" date="2021-03" db="EMBL/GenBank/DDBJ databases">
        <title>Fibrella sp. HMF5036 genome sequencing and assembly.</title>
        <authorList>
            <person name="Kang H."/>
            <person name="Kim H."/>
            <person name="Bae S."/>
            <person name="Joh K."/>
        </authorList>
    </citation>
    <scope>NUCLEOTIDE SEQUENCE [LARGE SCALE GENOMIC DNA]</scope>
    <source>
        <strain evidence="2 3">HMF5036</strain>
    </source>
</reference>
<dbReference type="InterPro" id="IPR003959">
    <property type="entry name" value="ATPase_AAA_core"/>
</dbReference>
<name>A0A939JZ23_9BACT</name>
<evidence type="ECO:0000313" key="2">
    <source>
        <dbReference type="EMBL" id="MBO0930968.1"/>
    </source>
</evidence>
<sequence length="363" mass="41109">MNTDKHIKSIDIENFRSFDKLTVEDFSQVNVIIGRNNSGKTALMEAIILAFMSAANEDILFALNQIRGITNRDIEKIRLFFFNLNFLNTIKFKINFNKEEERLISIRALVSNLYPSEKTTTQHFEKNSTTLFSTPSSFNQIIISTEIDSSGRSIDFSFLFNKSSNTYLIDKSNEIDTLRFIIYIPPTNTGSAVLNFVKGLVKSKQTTMLLSALQSIDKRIRNISVIGEEIFFDVDGISELMPMSLMGDGTEKIISCLTPVVVSNTSTAVFIDEIENGLHYSAHKTLWNGLLDQSKESGCQLFVTTHNIETLRYLDEALSNRPDMQSKLRVFDLVKTKNAGFQAYKYTYEGLSNAIELGNEIRL</sequence>
<organism evidence="2 3">
    <name type="scientific">Fibrella aquatilis</name>
    <dbReference type="NCBI Taxonomy" id="2817059"/>
    <lineage>
        <taxon>Bacteria</taxon>
        <taxon>Pseudomonadati</taxon>
        <taxon>Bacteroidota</taxon>
        <taxon>Cytophagia</taxon>
        <taxon>Cytophagales</taxon>
        <taxon>Spirosomataceae</taxon>
        <taxon>Fibrella</taxon>
    </lineage>
</organism>
<evidence type="ECO:0000313" key="3">
    <source>
        <dbReference type="Proteomes" id="UP000664795"/>
    </source>
</evidence>
<dbReference type="SUPFAM" id="SSF52540">
    <property type="entry name" value="P-loop containing nucleoside triphosphate hydrolases"/>
    <property type="match status" value="1"/>
</dbReference>
<dbReference type="RefSeq" id="WP_207334933.1">
    <property type="nucleotide sequence ID" value="NZ_JAFMYU010000005.1"/>
</dbReference>
<gene>
    <name evidence="2" type="ORF">J2I48_08195</name>
</gene>
<protein>
    <submittedName>
        <fullName evidence="2">AAA family ATPase</fullName>
    </submittedName>
</protein>